<feature type="transmembrane region" description="Helical" evidence="9">
    <location>
        <begin position="380"/>
        <end position="397"/>
    </location>
</feature>
<feature type="transmembrane region" description="Helical" evidence="9">
    <location>
        <begin position="155"/>
        <end position="175"/>
    </location>
</feature>
<evidence type="ECO:0000256" key="6">
    <source>
        <dbReference type="ARBA" id="ARBA00022989"/>
    </source>
</evidence>
<feature type="transmembrane region" description="Helical" evidence="9">
    <location>
        <begin position="45"/>
        <end position="65"/>
    </location>
</feature>
<dbReference type="InterPro" id="IPR002293">
    <property type="entry name" value="AA/rel_permease1"/>
</dbReference>
<comment type="similarity">
    <text evidence="2">Belongs to the amino acid-polyamine-organocation (APC) superfamily. Basic amino acid/polyamine antiporter (APA) (TC 2.A.3.2) family.</text>
</comment>
<feature type="transmembrane region" description="Helical" evidence="9">
    <location>
        <begin position="319"/>
        <end position="340"/>
    </location>
</feature>
<protein>
    <recommendedName>
        <fullName evidence="3">Arginine/agmatine antiporter</fullName>
    </recommendedName>
</protein>
<dbReference type="Pfam" id="PF13520">
    <property type="entry name" value="AA_permease_2"/>
    <property type="match status" value="1"/>
</dbReference>
<keyword evidence="5 9" id="KW-0812">Transmembrane</keyword>
<dbReference type="GO" id="GO:0005886">
    <property type="term" value="C:plasma membrane"/>
    <property type="evidence" value="ECO:0007669"/>
    <property type="project" value="UniProtKB-SubCell"/>
</dbReference>
<comment type="caution">
    <text evidence="10">The sequence shown here is derived from an EMBL/GenBank/DDBJ whole genome shotgun (WGS) entry which is preliminary data.</text>
</comment>
<dbReference type="Proteomes" id="UP000532936">
    <property type="component" value="Unassembled WGS sequence"/>
</dbReference>
<feature type="transmembrane region" description="Helical" evidence="9">
    <location>
        <begin position="12"/>
        <end position="33"/>
    </location>
</feature>
<name>A0A7W6A1B6_9CAUL</name>
<accession>A0A7W6A1B6</accession>
<dbReference type="PANTHER" id="PTHR42770:SF18">
    <property type="entry name" value="ARGININE_AGMATINE ANTIPORTER"/>
    <property type="match status" value="1"/>
</dbReference>
<feature type="transmembrane region" description="Helical" evidence="9">
    <location>
        <begin position="272"/>
        <end position="298"/>
    </location>
</feature>
<dbReference type="RefSeq" id="WP_246331541.1">
    <property type="nucleotide sequence ID" value="NZ_JACIDA010000001.1"/>
</dbReference>
<evidence type="ECO:0000313" key="11">
    <source>
        <dbReference type="Proteomes" id="UP000532936"/>
    </source>
</evidence>
<gene>
    <name evidence="10" type="ORF">GGR11_000940</name>
</gene>
<evidence type="ECO:0000256" key="8">
    <source>
        <dbReference type="ARBA" id="ARBA00045636"/>
    </source>
</evidence>
<feature type="transmembrane region" description="Helical" evidence="9">
    <location>
        <begin position="352"/>
        <end position="373"/>
    </location>
</feature>
<dbReference type="AlphaFoldDB" id="A0A7W6A1B6"/>
<evidence type="ECO:0000313" key="10">
    <source>
        <dbReference type="EMBL" id="MBB3871426.1"/>
    </source>
</evidence>
<evidence type="ECO:0000256" key="4">
    <source>
        <dbReference type="ARBA" id="ARBA00022475"/>
    </source>
</evidence>
<evidence type="ECO:0000256" key="7">
    <source>
        <dbReference type="ARBA" id="ARBA00023136"/>
    </source>
</evidence>
<proteinExistence type="inferred from homology"/>
<feature type="transmembrane region" description="Helical" evidence="9">
    <location>
        <begin position="195"/>
        <end position="217"/>
    </location>
</feature>
<sequence>MTDTRKTEPRKLGWALAALLVTGNMIGSGVYLLPASLASIGSSSMVGWVVAAVGALLLAGVFAGLGRRLPAADGLSGYAEQGLGRFFGYQASIGYWVGNWLGNVAIAVAATGYLAHFFPVLAERWPSVICNIALLWLTTFLYMAGPRAVARFGGLSLGIGLIPLVIAAVAGAMAFDPQVFAASWSPDGAGLAASVPASMALIFWAFLGFESAGVVAQRLKNPERDVGRATFAGVGLAAVIYIAVSAAIFGVIPAVELAKSSSPFADVAARVIGGGAAGFVAVCAIAKTLGTLGGWMMLTGETARAGARQGFLPRVFGRGALTPPANPLIHGGLMTLMVLISAQPRLAGQFSLLIGATTVLFLVVYGLCCAALFRFSDRWPARLAALGGLGFCGWAVVMSGWTFLGIALVFFAATTVGWAFVRRTSDPAEAPV</sequence>
<evidence type="ECO:0000256" key="3">
    <source>
        <dbReference type="ARBA" id="ARBA00021069"/>
    </source>
</evidence>
<evidence type="ECO:0000256" key="1">
    <source>
        <dbReference type="ARBA" id="ARBA00004651"/>
    </source>
</evidence>
<dbReference type="Gene3D" id="1.20.1740.10">
    <property type="entry name" value="Amino acid/polyamine transporter I"/>
    <property type="match status" value="1"/>
</dbReference>
<feature type="transmembrane region" description="Helical" evidence="9">
    <location>
        <begin position="403"/>
        <end position="421"/>
    </location>
</feature>
<dbReference type="PIRSF" id="PIRSF006060">
    <property type="entry name" value="AA_transporter"/>
    <property type="match status" value="1"/>
</dbReference>
<keyword evidence="6 9" id="KW-1133">Transmembrane helix</keyword>
<evidence type="ECO:0000256" key="5">
    <source>
        <dbReference type="ARBA" id="ARBA00022692"/>
    </source>
</evidence>
<comment type="function">
    <text evidence="8">Major component of the acid-resistance (AR) system allowing enteric pathogens to survive the acidic environment in the stomach. Exchanges extracellular arginine for its intracellular decarboxylation product agmatine (Agm) thereby expelling intracellular protons. Probably undergoes several conformational states in order to translocate the substrate across the membrane; keeps the substrate accessible to only 1 side of the membrane at a time by opening and closing 3 membrane-internal gates.</text>
</comment>
<feature type="transmembrane region" description="Helical" evidence="9">
    <location>
        <begin position="93"/>
        <end position="118"/>
    </location>
</feature>
<dbReference type="InterPro" id="IPR050367">
    <property type="entry name" value="APC_superfamily"/>
</dbReference>
<keyword evidence="7 9" id="KW-0472">Membrane</keyword>
<feature type="transmembrane region" description="Helical" evidence="9">
    <location>
        <begin position="229"/>
        <end position="252"/>
    </location>
</feature>
<organism evidence="10 11">
    <name type="scientific">Brevundimonas mediterranea</name>
    <dbReference type="NCBI Taxonomy" id="74329"/>
    <lineage>
        <taxon>Bacteria</taxon>
        <taxon>Pseudomonadati</taxon>
        <taxon>Pseudomonadota</taxon>
        <taxon>Alphaproteobacteria</taxon>
        <taxon>Caulobacterales</taxon>
        <taxon>Caulobacteraceae</taxon>
        <taxon>Brevundimonas</taxon>
    </lineage>
</organism>
<keyword evidence="4" id="KW-1003">Cell membrane</keyword>
<reference evidence="10 11" key="1">
    <citation type="submission" date="2020-08" db="EMBL/GenBank/DDBJ databases">
        <title>Genomic Encyclopedia of Type Strains, Phase IV (KMG-IV): sequencing the most valuable type-strain genomes for metagenomic binning, comparative biology and taxonomic classification.</title>
        <authorList>
            <person name="Goeker M."/>
        </authorList>
    </citation>
    <scope>NUCLEOTIDE SEQUENCE [LARGE SCALE GENOMIC DNA]</scope>
    <source>
        <strain evidence="10 11">DSM 14878</strain>
    </source>
</reference>
<dbReference type="EMBL" id="JACIDA010000001">
    <property type="protein sequence ID" value="MBB3871426.1"/>
    <property type="molecule type" value="Genomic_DNA"/>
</dbReference>
<dbReference type="PANTHER" id="PTHR42770">
    <property type="entry name" value="AMINO ACID TRANSPORTER-RELATED"/>
    <property type="match status" value="1"/>
</dbReference>
<feature type="transmembrane region" description="Helical" evidence="9">
    <location>
        <begin position="124"/>
        <end position="143"/>
    </location>
</feature>
<dbReference type="GO" id="GO:0022857">
    <property type="term" value="F:transmembrane transporter activity"/>
    <property type="evidence" value="ECO:0007669"/>
    <property type="project" value="InterPro"/>
</dbReference>
<comment type="subcellular location">
    <subcellularLocation>
        <location evidence="1">Cell membrane</location>
        <topology evidence="1">Multi-pass membrane protein</topology>
    </subcellularLocation>
</comment>
<evidence type="ECO:0000256" key="2">
    <source>
        <dbReference type="ARBA" id="ARBA00008220"/>
    </source>
</evidence>
<evidence type="ECO:0000256" key="9">
    <source>
        <dbReference type="SAM" id="Phobius"/>
    </source>
</evidence>